<evidence type="ECO:0000313" key="2">
    <source>
        <dbReference type="Proteomes" id="UP000190648"/>
    </source>
</evidence>
<dbReference type="Proteomes" id="UP000190648">
    <property type="component" value="Unassembled WGS sequence"/>
</dbReference>
<proteinExistence type="predicted"/>
<evidence type="ECO:0000313" key="1">
    <source>
        <dbReference type="EMBL" id="OPJ72349.1"/>
    </source>
</evidence>
<accession>A0A1V4JJI3</accession>
<reference evidence="1 2" key="1">
    <citation type="submission" date="2016-02" db="EMBL/GenBank/DDBJ databases">
        <title>Band-tailed pigeon sequencing and assembly.</title>
        <authorList>
            <person name="Soares A.E."/>
            <person name="Novak B.J."/>
            <person name="Rice E.S."/>
            <person name="O'Connell B."/>
            <person name="Chang D."/>
            <person name="Weber S."/>
            <person name="Shapiro B."/>
        </authorList>
    </citation>
    <scope>NUCLEOTIDE SEQUENCE [LARGE SCALE GENOMIC DNA]</scope>
    <source>
        <strain evidence="1">BTP2013</strain>
        <tissue evidence="1">Blood</tissue>
    </source>
</reference>
<protein>
    <submittedName>
        <fullName evidence="1">Uncharacterized protein</fullName>
    </submittedName>
</protein>
<dbReference type="EMBL" id="LSYS01007194">
    <property type="protein sequence ID" value="OPJ72349.1"/>
    <property type="molecule type" value="Genomic_DNA"/>
</dbReference>
<keyword evidence="2" id="KW-1185">Reference proteome</keyword>
<sequence length="113" mass="12296">MSYVFYSSVRSSSDKGSDGLALIYRLNVFKQLQGPPDQSVSLFQAGKDCSLWKEENRKSVARPSSSSHANALQSQAEEITEVCVTGLASQGTTEDNEVQPTVLCSCLSLICER</sequence>
<gene>
    <name evidence="1" type="ORF">AV530_018789</name>
</gene>
<name>A0A1V4JJI3_PATFA</name>
<dbReference type="AlphaFoldDB" id="A0A1V4JJI3"/>
<organism evidence="1 2">
    <name type="scientific">Patagioenas fasciata monilis</name>
    <dbReference type="NCBI Taxonomy" id="372326"/>
    <lineage>
        <taxon>Eukaryota</taxon>
        <taxon>Metazoa</taxon>
        <taxon>Chordata</taxon>
        <taxon>Craniata</taxon>
        <taxon>Vertebrata</taxon>
        <taxon>Euteleostomi</taxon>
        <taxon>Archelosauria</taxon>
        <taxon>Archosauria</taxon>
        <taxon>Dinosauria</taxon>
        <taxon>Saurischia</taxon>
        <taxon>Theropoda</taxon>
        <taxon>Coelurosauria</taxon>
        <taxon>Aves</taxon>
        <taxon>Neognathae</taxon>
        <taxon>Neoaves</taxon>
        <taxon>Columbimorphae</taxon>
        <taxon>Columbiformes</taxon>
        <taxon>Columbidae</taxon>
        <taxon>Patagioenas</taxon>
    </lineage>
</organism>
<comment type="caution">
    <text evidence="1">The sequence shown here is derived from an EMBL/GenBank/DDBJ whole genome shotgun (WGS) entry which is preliminary data.</text>
</comment>